<evidence type="ECO:0000256" key="1">
    <source>
        <dbReference type="SAM" id="MobiDB-lite"/>
    </source>
</evidence>
<proteinExistence type="predicted"/>
<dbReference type="Proteomes" id="UP000050525">
    <property type="component" value="Unassembled WGS sequence"/>
</dbReference>
<organism evidence="2 3">
    <name type="scientific">Alligator mississippiensis</name>
    <name type="common">American alligator</name>
    <dbReference type="NCBI Taxonomy" id="8496"/>
    <lineage>
        <taxon>Eukaryota</taxon>
        <taxon>Metazoa</taxon>
        <taxon>Chordata</taxon>
        <taxon>Craniata</taxon>
        <taxon>Vertebrata</taxon>
        <taxon>Euteleostomi</taxon>
        <taxon>Archelosauria</taxon>
        <taxon>Archosauria</taxon>
        <taxon>Crocodylia</taxon>
        <taxon>Alligatoridae</taxon>
        <taxon>Alligatorinae</taxon>
        <taxon>Alligator</taxon>
    </lineage>
</organism>
<comment type="caution">
    <text evidence="2">The sequence shown here is derived from an EMBL/GenBank/DDBJ whole genome shotgun (WGS) entry which is preliminary data.</text>
</comment>
<accession>A0A151M791</accession>
<reference evidence="2 3" key="1">
    <citation type="journal article" date="2012" name="Genome Biol.">
        <title>Sequencing three crocodilian genomes to illuminate the evolution of archosaurs and amniotes.</title>
        <authorList>
            <person name="St John J.A."/>
            <person name="Braun E.L."/>
            <person name="Isberg S.R."/>
            <person name="Miles L.G."/>
            <person name="Chong A.Y."/>
            <person name="Gongora J."/>
            <person name="Dalzell P."/>
            <person name="Moran C."/>
            <person name="Bed'hom B."/>
            <person name="Abzhanov A."/>
            <person name="Burgess S.C."/>
            <person name="Cooksey A.M."/>
            <person name="Castoe T.A."/>
            <person name="Crawford N.G."/>
            <person name="Densmore L.D."/>
            <person name="Drew J.C."/>
            <person name="Edwards S.V."/>
            <person name="Faircloth B.C."/>
            <person name="Fujita M.K."/>
            <person name="Greenwold M.J."/>
            <person name="Hoffmann F.G."/>
            <person name="Howard J.M."/>
            <person name="Iguchi T."/>
            <person name="Janes D.E."/>
            <person name="Khan S.Y."/>
            <person name="Kohno S."/>
            <person name="de Koning A.J."/>
            <person name="Lance S.L."/>
            <person name="McCarthy F.M."/>
            <person name="McCormack J.E."/>
            <person name="Merchant M.E."/>
            <person name="Peterson D.G."/>
            <person name="Pollock D.D."/>
            <person name="Pourmand N."/>
            <person name="Raney B.J."/>
            <person name="Roessler K.A."/>
            <person name="Sanford J.R."/>
            <person name="Sawyer R.H."/>
            <person name="Schmidt C.J."/>
            <person name="Triplett E.W."/>
            <person name="Tuberville T.D."/>
            <person name="Venegas-Anaya M."/>
            <person name="Howard J.T."/>
            <person name="Jarvis E.D."/>
            <person name="Guillette L.J.Jr."/>
            <person name="Glenn T.C."/>
            <person name="Green R.E."/>
            <person name="Ray D.A."/>
        </authorList>
    </citation>
    <scope>NUCLEOTIDE SEQUENCE [LARGE SCALE GENOMIC DNA]</scope>
    <source>
        <strain evidence="2">KSC_2009_1</strain>
    </source>
</reference>
<evidence type="ECO:0000313" key="2">
    <source>
        <dbReference type="EMBL" id="KYO20392.1"/>
    </source>
</evidence>
<keyword evidence="3" id="KW-1185">Reference proteome</keyword>
<dbReference type="AlphaFoldDB" id="A0A151M791"/>
<feature type="region of interest" description="Disordered" evidence="1">
    <location>
        <begin position="1"/>
        <end position="36"/>
    </location>
</feature>
<sequence>MSDLEWVALPPFTPGVHNSRDDKAQRPSGEPPRGQTSVVLRSASHLHQGKVGIHGTRGLLEFAQPEMMAQGTGGSDSGPSWCRPASHGDGAVACPPARGILLGDGGARGIAGPQES</sequence>
<name>A0A151M791_ALLMI</name>
<evidence type="ECO:0000313" key="3">
    <source>
        <dbReference type="Proteomes" id="UP000050525"/>
    </source>
</evidence>
<feature type="region of interest" description="Disordered" evidence="1">
    <location>
        <begin position="68"/>
        <end position="90"/>
    </location>
</feature>
<dbReference type="EMBL" id="AKHW03006437">
    <property type="protein sequence ID" value="KYO20392.1"/>
    <property type="molecule type" value="Genomic_DNA"/>
</dbReference>
<gene>
    <name evidence="2" type="ORF">Y1Q_0010904</name>
</gene>
<protein>
    <submittedName>
        <fullName evidence="2">Uncharacterized protein</fullName>
    </submittedName>
</protein>